<dbReference type="InterPro" id="IPR011711">
    <property type="entry name" value="GntR_C"/>
</dbReference>
<dbReference type="InterPro" id="IPR036388">
    <property type="entry name" value="WH-like_DNA-bd_sf"/>
</dbReference>
<dbReference type="InterPro" id="IPR036390">
    <property type="entry name" value="WH_DNA-bd_sf"/>
</dbReference>
<dbReference type="Gene3D" id="1.20.120.530">
    <property type="entry name" value="GntR ligand-binding domain-like"/>
    <property type="match status" value="1"/>
</dbReference>
<dbReference type="PANTHER" id="PTHR43537">
    <property type="entry name" value="TRANSCRIPTIONAL REGULATOR, GNTR FAMILY"/>
    <property type="match status" value="1"/>
</dbReference>
<comment type="caution">
    <text evidence="5">The sequence shown here is derived from an EMBL/GenBank/DDBJ whole genome shotgun (WGS) entry which is preliminary data.</text>
</comment>
<evidence type="ECO:0000313" key="6">
    <source>
        <dbReference type="Proteomes" id="UP001161580"/>
    </source>
</evidence>
<sequence length="234" mass="25786">MAKSDTFKIKKVQKLSAETQTADALRDGIASGEIPPGTRLTEIRMAEQMGVSRATIRTAFHQLVQEGLIDQIPYTGWAVISLSAHDSWELYTLRSSLEALGSKLVAAKMADTNQSAALKSKLDAVFDALKEACLSGNRKKIADADFALHRAIIDLSGHRRLAEQYSRVEQQIRLYIASSDSLVAEPEIIIEQHRPIIEALQAGDVARSVSAAMEHNEQEGAKLEQHLRRLERGS</sequence>
<evidence type="ECO:0000256" key="3">
    <source>
        <dbReference type="ARBA" id="ARBA00023163"/>
    </source>
</evidence>
<dbReference type="RefSeq" id="WP_311787046.1">
    <property type="nucleotide sequence ID" value="NZ_JALDYY010000007.1"/>
</dbReference>
<evidence type="ECO:0000256" key="1">
    <source>
        <dbReference type="ARBA" id="ARBA00023015"/>
    </source>
</evidence>
<dbReference type="SMART" id="SM00895">
    <property type="entry name" value="FCD"/>
    <property type="match status" value="1"/>
</dbReference>
<dbReference type="SUPFAM" id="SSF48008">
    <property type="entry name" value="GntR ligand-binding domain-like"/>
    <property type="match status" value="1"/>
</dbReference>
<evidence type="ECO:0000259" key="4">
    <source>
        <dbReference type="PROSITE" id="PS50949"/>
    </source>
</evidence>
<dbReference type="PRINTS" id="PR00035">
    <property type="entry name" value="HTHGNTR"/>
</dbReference>
<keyword evidence="6" id="KW-1185">Reference proteome</keyword>
<keyword evidence="2" id="KW-0238">DNA-binding</keyword>
<dbReference type="CDD" id="cd07377">
    <property type="entry name" value="WHTH_GntR"/>
    <property type="match status" value="1"/>
</dbReference>
<protein>
    <submittedName>
        <fullName evidence="5">GntR family transcriptional regulator</fullName>
    </submittedName>
</protein>
<dbReference type="Pfam" id="PF07729">
    <property type="entry name" value="FCD"/>
    <property type="match status" value="1"/>
</dbReference>
<dbReference type="Gene3D" id="1.10.10.10">
    <property type="entry name" value="Winged helix-like DNA-binding domain superfamily/Winged helix DNA-binding domain"/>
    <property type="match status" value="1"/>
</dbReference>
<dbReference type="AlphaFoldDB" id="A0AAE3U397"/>
<dbReference type="PANTHER" id="PTHR43537:SF45">
    <property type="entry name" value="GNTR FAMILY REGULATORY PROTEIN"/>
    <property type="match status" value="1"/>
</dbReference>
<feature type="domain" description="HTH gntR-type" evidence="4">
    <location>
        <begin position="15"/>
        <end position="82"/>
    </location>
</feature>
<dbReference type="GO" id="GO:0003700">
    <property type="term" value="F:DNA-binding transcription factor activity"/>
    <property type="evidence" value="ECO:0007669"/>
    <property type="project" value="InterPro"/>
</dbReference>
<dbReference type="EMBL" id="JALDYZ010000014">
    <property type="protein sequence ID" value="MDI7924416.1"/>
    <property type="molecule type" value="Genomic_DNA"/>
</dbReference>
<dbReference type="PROSITE" id="PS50949">
    <property type="entry name" value="HTH_GNTR"/>
    <property type="match status" value="1"/>
</dbReference>
<reference evidence="5" key="1">
    <citation type="submission" date="2022-03" db="EMBL/GenBank/DDBJ databases">
        <title>Fererhizobium litorale gen. nov., sp. nov., isolated from sandy sediments of the Sea of Japan seashore.</title>
        <authorList>
            <person name="Romanenko L."/>
            <person name="Kurilenko V."/>
            <person name="Otstavnykh N."/>
            <person name="Svetashev V."/>
            <person name="Tekutyeva L."/>
            <person name="Isaeva M."/>
            <person name="Mikhailov V."/>
        </authorList>
    </citation>
    <scope>NUCLEOTIDE SEQUENCE</scope>
    <source>
        <strain evidence="5">KMM 9576</strain>
    </source>
</reference>
<dbReference type="GO" id="GO:0003677">
    <property type="term" value="F:DNA binding"/>
    <property type="evidence" value="ECO:0007669"/>
    <property type="project" value="UniProtKB-KW"/>
</dbReference>
<accession>A0AAE3U397</accession>
<dbReference type="SMART" id="SM00345">
    <property type="entry name" value="HTH_GNTR"/>
    <property type="match status" value="1"/>
</dbReference>
<dbReference type="InterPro" id="IPR000524">
    <property type="entry name" value="Tscrpt_reg_HTH_GntR"/>
</dbReference>
<keyword evidence="3" id="KW-0804">Transcription</keyword>
<organism evidence="5 6">
    <name type="scientific">Ferirhizobium litorale</name>
    <dbReference type="NCBI Taxonomy" id="2927786"/>
    <lineage>
        <taxon>Bacteria</taxon>
        <taxon>Pseudomonadati</taxon>
        <taxon>Pseudomonadota</taxon>
        <taxon>Alphaproteobacteria</taxon>
        <taxon>Hyphomicrobiales</taxon>
        <taxon>Rhizobiaceae</taxon>
        <taxon>Ferirhizobium</taxon>
    </lineage>
</organism>
<dbReference type="Pfam" id="PF00392">
    <property type="entry name" value="GntR"/>
    <property type="match status" value="1"/>
</dbReference>
<dbReference type="Proteomes" id="UP001161580">
    <property type="component" value="Unassembled WGS sequence"/>
</dbReference>
<evidence type="ECO:0000313" key="5">
    <source>
        <dbReference type="EMBL" id="MDI7924416.1"/>
    </source>
</evidence>
<proteinExistence type="predicted"/>
<keyword evidence="1" id="KW-0805">Transcription regulation</keyword>
<name>A0AAE3U397_9HYPH</name>
<gene>
    <name evidence="5" type="ORF">MRS75_20335</name>
</gene>
<dbReference type="SUPFAM" id="SSF46785">
    <property type="entry name" value="Winged helix' DNA-binding domain"/>
    <property type="match status" value="1"/>
</dbReference>
<dbReference type="InterPro" id="IPR008920">
    <property type="entry name" value="TF_FadR/GntR_C"/>
</dbReference>
<evidence type="ECO:0000256" key="2">
    <source>
        <dbReference type="ARBA" id="ARBA00023125"/>
    </source>
</evidence>